<evidence type="ECO:0000313" key="3">
    <source>
        <dbReference type="Proteomes" id="UP000594118"/>
    </source>
</evidence>
<organism evidence="2 3">
    <name type="scientific">Pseudooceanicola spongiae</name>
    <dbReference type="NCBI Taxonomy" id="2613965"/>
    <lineage>
        <taxon>Bacteria</taxon>
        <taxon>Pseudomonadati</taxon>
        <taxon>Pseudomonadota</taxon>
        <taxon>Alphaproteobacteria</taxon>
        <taxon>Rhodobacterales</taxon>
        <taxon>Paracoccaceae</taxon>
        <taxon>Pseudooceanicola</taxon>
    </lineage>
</organism>
<evidence type="ECO:0000313" key="2">
    <source>
        <dbReference type="EMBL" id="QOL80039.1"/>
    </source>
</evidence>
<dbReference type="RefSeq" id="WP_193082353.1">
    <property type="nucleotide sequence ID" value="NZ_CP045201.1"/>
</dbReference>
<dbReference type="GO" id="GO:0004806">
    <property type="term" value="F:triacylglycerol lipase activity"/>
    <property type="evidence" value="ECO:0007669"/>
    <property type="project" value="TreeGrafter"/>
</dbReference>
<dbReference type="Pfam" id="PF00561">
    <property type="entry name" value="Abhydrolase_1"/>
    <property type="match status" value="1"/>
</dbReference>
<feature type="domain" description="AB hydrolase-1" evidence="1">
    <location>
        <begin position="30"/>
        <end position="280"/>
    </location>
</feature>
<dbReference type="Gene3D" id="3.40.50.1820">
    <property type="entry name" value="alpha/beta hydrolase"/>
    <property type="match status" value="1"/>
</dbReference>
<dbReference type="PANTHER" id="PTHR43433:SF5">
    <property type="entry name" value="AB HYDROLASE-1 DOMAIN-CONTAINING PROTEIN"/>
    <property type="match status" value="1"/>
</dbReference>
<gene>
    <name evidence="2" type="ORF">F3W81_03880</name>
</gene>
<dbReference type="GO" id="GO:0046503">
    <property type="term" value="P:glycerolipid catabolic process"/>
    <property type="evidence" value="ECO:0007669"/>
    <property type="project" value="TreeGrafter"/>
</dbReference>
<dbReference type="InterPro" id="IPR029058">
    <property type="entry name" value="AB_hydrolase_fold"/>
</dbReference>
<dbReference type="PANTHER" id="PTHR43433">
    <property type="entry name" value="HYDROLASE, ALPHA/BETA FOLD FAMILY PROTEIN"/>
    <property type="match status" value="1"/>
</dbReference>
<keyword evidence="2" id="KW-0378">Hydrolase</keyword>
<dbReference type="KEGG" id="pshq:F3W81_03880"/>
<reference evidence="2 3" key="1">
    <citation type="submission" date="2019-10" db="EMBL/GenBank/DDBJ databases">
        <title>Pseudopuniceibacterium sp. HQ09 islated from Antarctica.</title>
        <authorList>
            <person name="Liao L."/>
            <person name="Su S."/>
            <person name="Chen B."/>
            <person name="Yu Y."/>
        </authorList>
    </citation>
    <scope>NUCLEOTIDE SEQUENCE [LARGE SCALE GENOMIC DNA]</scope>
    <source>
        <strain evidence="2 3">HQ09</strain>
    </source>
</reference>
<accession>A0A7L9WIH8</accession>
<proteinExistence type="predicted"/>
<name>A0A7L9WIH8_9RHOB</name>
<dbReference type="SUPFAM" id="SSF53474">
    <property type="entry name" value="alpha/beta-Hydrolases"/>
    <property type="match status" value="1"/>
</dbReference>
<dbReference type="AlphaFoldDB" id="A0A7L9WIH8"/>
<evidence type="ECO:0000259" key="1">
    <source>
        <dbReference type="Pfam" id="PF00561"/>
    </source>
</evidence>
<dbReference type="Proteomes" id="UP000594118">
    <property type="component" value="Chromosome"/>
</dbReference>
<protein>
    <submittedName>
        <fullName evidence="2">Alpha/beta fold hydrolase</fullName>
    </submittedName>
</protein>
<sequence>MSNATSTQDRFADLNGVQICYREDGSSKAPAVFLIAGLGMQLIEWPEDLVDRLADDFRVIRLDNRDIGLSGRCGGSFSEIPSGFSWTGSSNVPAAYDLGDMAHDVLALADHLEIGQFACIGFSMGGMIAQILATRAPHRVTRFVSLSSTGGDATITADEVSKELMERFFLPFPSEAEAIEAVVESNAHFSMGLMPSQSPQNLQLAKAIVCRAVDDGGYLRQALAITSSPSWSVALTGLTIPALLLHGDRDPCIDGAAAQSLAPRMPQATFKMLAGLGHWLDGETCRYCSDWLRDCSSIKAH</sequence>
<dbReference type="InterPro" id="IPR050471">
    <property type="entry name" value="AB_hydrolase"/>
</dbReference>
<dbReference type="EMBL" id="CP045201">
    <property type="protein sequence ID" value="QOL80039.1"/>
    <property type="molecule type" value="Genomic_DNA"/>
</dbReference>
<keyword evidence="3" id="KW-1185">Reference proteome</keyword>
<dbReference type="InterPro" id="IPR000073">
    <property type="entry name" value="AB_hydrolase_1"/>
</dbReference>